<gene>
    <name evidence="2" type="ORF">NAF29_17155</name>
</gene>
<feature type="signal peptide" evidence="1">
    <location>
        <begin position="1"/>
        <end position="20"/>
    </location>
</feature>
<accession>A0AA41W953</accession>
<dbReference type="RefSeq" id="WP_251262860.1">
    <property type="nucleotide sequence ID" value="NZ_JAMQGP010000010.1"/>
</dbReference>
<name>A0AA41W953_9GAMM</name>
<protein>
    <submittedName>
        <fullName evidence="2">Ig-like domain-containing protein</fullName>
    </submittedName>
</protein>
<dbReference type="Gene3D" id="2.60.40.10">
    <property type="entry name" value="Immunoglobulins"/>
    <property type="match status" value="2"/>
</dbReference>
<dbReference type="Pfam" id="PF17957">
    <property type="entry name" value="Big_7"/>
    <property type="match status" value="1"/>
</dbReference>
<evidence type="ECO:0000313" key="2">
    <source>
        <dbReference type="EMBL" id="MCM2681379.1"/>
    </source>
</evidence>
<dbReference type="AlphaFoldDB" id="A0AA41W953"/>
<keyword evidence="3" id="KW-1185">Reference proteome</keyword>
<dbReference type="InterPro" id="IPR011050">
    <property type="entry name" value="Pectin_lyase_fold/virulence"/>
</dbReference>
<comment type="caution">
    <text evidence="2">The sequence shown here is derived from an EMBL/GenBank/DDBJ whole genome shotgun (WGS) entry which is preliminary data.</text>
</comment>
<proteinExistence type="predicted"/>
<dbReference type="Proteomes" id="UP001165393">
    <property type="component" value="Unassembled WGS sequence"/>
</dbReference>
<evidence type="ECO:0000313" key="3">
    <source>
        <dbReference type="Proteomes" id="UP001165393"/>
    </source>
</evidence>
<dbReference type="EMBL" id="JAMQGP010000010">
    <property type="protein sequence ID" value="MCM2681379.1"/>
    <property type="molecule type" value="Genomic_DNA"/>
</dbReference>
<dbReference type="InterPro" id="IPR013783">
    <property type="entry name" value="Ig-like_fold"/>
</dbReference>
<dbReference type="Gene3D" id="2.60.350.10">
    <property type="entry name" value="Dextranase, N-terminal"/>
    <property type="match status" value="1"/>
</dbReference>
<dbReference type="Gene3D" id="2.160.20.10">
    <property type="entry name" value="Single-stranded right-handed beta-helix, Pectin lyase-like"/>
    <property type="match status" value="1"/>
</dbReference>
<reference evidence="2 3" key="1">
    <citation type="journal article" date="2013" name="Antonie Van Leeuwenhoek">
        <title>Echinimonas agarilytica gen. nov., sp. nov., a new gammaproteobacterium isolated from the sea urchin Strongylocentrotus intermedius.</title>
        <authorList>
            <person name="Nedashkovskaya O.I."/>
            <person name="Stenkova A.M."/>
            <person name="Zhukova N.V."/>
            <person name="Van Trappen S."/>
            <person name="Lee J.S."/>
            <person name="Kim S.B."/>
        </authorList>
    </citation>
    <scope>NUCLEOTIDE SEQUENCE [LARGE SCALE GENOMIC DNA]</scope>
    <source>
        <strain evidence="2 3">KMM 6351</strain>
    </source>
</reference>
<organism evidence="2 3">
    <name type="scientific">Echinimonas agarilytica</name>
    <dbReference type="NCBI Taxonomy" id="1215918"/>
    <lineage>
        <taxon>Bacteria</taxon>
        <taxon>Pseudomonadati</taxon>
        <taxon>Pseudomonadota</taxon>
        <taxon>Gammaproteobacteria</taxon>
        <taxon>Alteromonadales</taxon>
        <taxon>Echinimonadaceae</taxon>
        <taxon>Echinimonas</taxon>
    </lineage>
</organism>
<keyword evidence="1" id="KW-0732">Signal</keyword>
<dbReference type="InterPro" id="IPR035953">
    <property type="entry name" value="Dextranase_N-ter"/>
</dbReference>
<dbReference type="SUPFAM" id="SSF51126">
    <property type="entry name" value="Pectin lyase-like"/>
    <property type="match status" value="1"/>
</dbReference>
<sequence length="816" mass="89561">MKITMWSGLCSLLFLASAGAEVVTYPWPETAPESARYEVNIYQDCEQYQPRTLYSEPQLEQGPDGDGVTGLIEDRSLSYTPFSVTGEVLVEATKLYGSEAQRVEISPLSYGILPEYFDGRTVRFTLPDNLDPAYISVNFISADNKDAGNLNAVNVKHGLVIFADAPESNVPDLNQAGVVDFSIGTRQQIENADVIYFPAGDHDLRQKFGRIDNAVGTDARLFLQRNGQQIYFAPGAYVRGSIDANRYNNIRVTGRGVISGGDFYWHYFQDPNTSKGKTAYLDFTGSNDSEFEGFIIENPTHHTMPSGLNSTIRNIKIIGWASNHDGVRPGGGSLVEKVFIKTSDDLDYARDPHVFKDSVIWPMRNGAFGMLGWNNLGTGFTEYDNIRFIHSEWDIPADEKRNTGMIGSVLNQGIFLEQNTLENVYAEFGAGMIANISIEFEQQSDAAKNQPVNGSWGELKDFTFKNILMELPFQNSGRELVKNQLKGFEKDGAKATIHDFDFINIIAGDTVVTNANASDYFDIDPNTTYNINFTTEGNIYTVFSSANAGGILSPAGNLPTPEGMDRYINIVPDAGYRIADVQIDGQSVGAKQLVLLKNVQRDYNVTVHFEAGQSSDGEPLDCSVPDQNLKPSLTLTYPQVGTEFETGARVPIVVDGLDVDGYITQVEFLINGQSIGVDYARPYMAQLQSLASGGETVVAVATDDDGAQQSLSIVINTPSAPVEVININDLAVVQLGCDDAELTWSDVAGADKYRVRRRLTADSTYKNIGDVTPGVGYFHDTSNREDNASYVYMVRPMLDGKAVKISNTPTVINQCN</sequence>
<dbReference type="InterPro" id="IPR012334">
    <property type="entry name" value="Pectin_lyas_fold"/>
</dbReference>
<evidence type="ECO:0000256" key="1">
    <source>
        <dbReference type="SAM" id="SignalP"/>
    </source>
</evidence>
<feature type="chain" id="PRO_5041421186" evidence="1">
    <location>
        <begin position="21"/>
        <end position="816"/>
    </location>
</feature>